<organism evidence="1 2">
    <name type="scientific">Glutamicibacter ardleyensis</name>
    <dbReference type="NCBI Taxonomy" id="225894"/>
    <lineage>
        <taxon>Bacteria</taxon>
        <taxon>Bacillati</taxon>
        <taxon>Actinomycetota</taxon>
        <taxon>Actinomycetes</taxon>
        <taxon>Micrococcales</taxon>
        <taxon>Micrococcaceae</taxon>
        <taxon>Glutamicibacter</taxon>
    </lineage>
</organism>
<dbReference type="RefSeq" id="WP_188684519.1">
    <property type="nucleotide sequence ID" value="NZ_BMKX01000002.1"/>
</dbReference>
<dbReference type="EMBL" id="BMKX01000002">
    <property type="protein sequence ID" value="GGJ55661.1"/>
    <property type="molecule type" value="Genomic_DNA"/>
</dbReference>
<sequence>MSISFPIVGTTAPTVPGRYDGDKYHHIANDHIEGIYDWDGTHWVPRQIEHLSLDSIDVGRSNVGFIPVESGHSLMQHKNRN</sequence>
<gene>
    <name evidence="1" type="ORF">GCM10007173_13050</name>
</gene>
<protein>
    <submittedName>
        <fullName evidence="1">Uncharacterized protein</fullName>
    </submittedName>
</protein>
<proteinExistence type="predicted"/>
<keyword evidence="2" id="KW-1185">Reference proteome</keyword>
<name>A0ABQ2DI63_9MICC</name>
<reference evidence="2" key="1">
    <citation type="journal article" date="2019" name="Int. J. Syst. Evol. Microbiol.">
        <title>The Global Catalogue of Microorganisms (GCM) 10K type strain sequencing project: providing services to taxonomists for standard genome sequencing and annotation.</title>
        <authorList>
            <consortium name="The Broad Institute Genomics Platform"/>
            <consortium name="The Broad Institute Genome Sequencing Center for Infectious Disease"/>
            <person name="Wu L."/>
            <person name="Ma J."/>
        </authorList>
    </citation>
    <scope>NUCLEOTIDE SEQUENCE [LARGE SCALE GENOMIC DNA]</scope>
    <source>
        <strain evidence="2">CGMCC 1.3685</strain>
    </source>
</reference>
<evidence type="ECO:0000313" key="1">
    <source>
        <dbReference type="EMBL" id="GGJ55661.1"/>
    </source>
</evidence>
<evidence type="ECO:0000313" key="2">
    <source>
        <dbReference type="Proteomes" id="UP000606115"/>
    </source>
</evidence>
<comment type="caution">
    <text evidence="1">The sequence shown here is derived from an EMBL/GenBank/DDBJ whole genome shotgun (WGS) entry which is preliminary data.</text>
</comment>
<dbReference type="GeneID" id="303303686"/>
<dbReference type="Proteomes" id="UP000606115">
    <property type="component" value="Unassembled WGS sequence"/>
</dbReference>
<accession>A0ABQ2DI63</accession>